<dbReference type="Gene3D" id="3.30.1540.20">
    <property type="entry name" value="MutL, C-terminal domain, dimerisation subdomain"/>
    <property type="match status" value="1"/>
</dbReference>
<dbReference type="PROSITE" id="PS00058">
    <property type="entry name" value="DNA_MISMATCH_REPAIR_1"/>
    <property type="match status" value="1"/>
</dbReference>
<dbReference type="Gene3D" id="3.30.230.10">
    <property type="match status" value="1"/>
</dbReference>
<protein>
    <recommendedName>
        <fullName evidence="8">MutL C-terminal dimerisation domain-containing protein</fullName>
    </recommendedName>
</protein>
<evidence type="ECO:0000259" key="5">
    <source>
        <dbReference type="SMART" id="SM01340"/>
    </source>
</evidence>
<dbReference type="PANTHER" id="PTHR10073">
    <property type="entry name" value="DNA MISMATCH REPAIR PROTEIN MLH, PMS, MUTL"/>
    <property type="match status" value="1"/>
</dbReference>
<dbReference type="EMBL" id="MU155173">
    <property type="protein sequence ID" value="KAF9481858.1"/>
    <property type="molecule type" value="Genomic_DNA"/>
</dbReference>
<evidence type="ECO:0000256" key="1">
    <source>
        <dbReference type="ARBA" id="ARBA00006082"/>
    </source>
</evidence>
<evidence type="ECO:0000313" key="6">
    <source>
        <dbReference type="EMBL" id="KAF9481858.1"/>
    </source>
</evidence>
<dbReference type="InterPro" id="IPR037198">
    <property type="entry name" value="MutL_C_sf"/>
</dbReference>
<feature type="domain" description="MutL C-terminal dimerisation" evidence="4">
    <location>
        <begin position="603"/>
        <end position="830"/>
    </location>
</feature>
<dbReference type="GO" id="GO:0005524">
    <property type="term" value="F:ATP binding"/>
    <property type="evidence" value="ECO:0007669"/>
    <property type="project" value="InterPro"/>
</dbReference>
<dbReference type="Proteomes" id="UP000807469">
    <property type="component" value="Unassembled WGS sequence"/>
</dbReference>
<keyword evidence="7" id="KW-1185">Reference proteome</keyword>
<dbReference type="Pfam" id="PF13589">
    <property type="entry name" value="HATPase_c_3"/>
    <property type="match status" value="1"/>
</dbReference>
<dbReference type="Gene3D" id="3.30.565.10">
    <property type="entry name" value="Histidine kinase-like ATPase, C-terminal domain"/>
    <property type="match status" value="1"/>
</dbReference>
<dbReference type="SUPFAM" id="SSF54211">
    <property type="entry name" value="Ribosomal protein S5 domain 2-like"/>
    <property type="match status" value="1"/>
</dbReference>
<evidence type="ECO:0008006" key="8">
    <source>
        <dbReference type="Google" id="ProtNLM"/>
    </source>
</evidence>
<keyword evidence="2" id="KW-0227">DNA damage</keyword>
<accession>A0A9P5Z764</accession>
<gene>
    <name evidence="6" type="ORF">BDN70DRAFT_930536</name>
</gene>
<dbReference type="InterPro" id="IPR013507">
    <property type="entry name" value="DNA_mismatch_S5_2-like"/>
</dbReference>
<dbReference type="OrthoDB" id="429932at2759"/>
<sequence>MSDILSAIERLPLETQAKLRSTQILTSLPHIVSELVQNSLDANASRIDAGVNFKEWMCWVRDDGHGISKDGLERLAHADKTDTDSGHGRYNTSKTYAQGSSDTLSTFGFRGEALASAADIACLEICSRTSKSRNTWSIILKGSQTLYVGPAVRWQRESPGTAVCVRDAFYNLPVRRLSHASPARAWDLVHREIETYALMFPHVTFSLEDASQADKQPQHKERIFRIPKTASTLQCFRRLYGSALTEHIHTVLESSAALKIEGFISLTGAHSKAYQFLYVNRHPVINSDLVREIDQLFASSSFGKNALDEERNNSLPRSTIRRSPRKSEKKPVYVLNISIAPEQVDNCLEPTKSTIQLRNKSSVMALLSSVIQSFLTKNGFQNQDQVAINRSASSSPSPRKRKKLALEEWGHEEHYSMSEISTLSLHDNSEASLREGRADLYTTMDGTSQETLWMDPSTGERFLIDSRTGNSFHQLTNRYRRPNEETINDSRCEAGRRTLWQHKTKNSAINNTLPHSAIPGWLEKALESNSAYAATENRIHSVKVPPAKYHITGGHDVPQHDERGYNHPETDVLSRGFKLGKLDTRYETSSHQFTKDDLRRAEVISQVDRKFIACRISKHGANDASMAPSNQHREGSEAANSDSTLVLIDQHAADERVRVEYFLKELCLGFLYSQDRTEGERTSGIRTTELNPPRPVLLTQHEARSINGSQDVQEMFRKWGVGFAELSKFIPDAASESGSINGYSQLLVSSIPRVVCDKLLQGNELRDLIKGFLAQIQSGELFSATHIALPPEAEVDKFFWLKAVRWCPKALLDLVTSKACRGAIMFNDSLSATQCEKLVRQLSETAFPFQCAHGRPSLVPLIEIGAEQAAAHNQRNRRRNDWTRLQTIADG</sequence>
<dbReference type="PANTHER" id="PTHR10073:SF47">
    <property type="entry name" value="DNA MISMATCH REPAIR PROTEIN MLH3"/>
    <property type="match status" value="1"/>
</dbReference>
<dbReference type="GO" id="GO:0030983">
    <property type="term" value="F:mismatched DNA binding"/>
    <property type="evidence" value="ECO:0007669"/>
    <property type="project" value="InterPro"/>
</dbReference>
<organism evidence="6 7">
    <name type="scientific">Pholiota conissans</name>
    <dbReference type="NCBI Taxonomy" id="109636"/>
    <lineage>
        <taxon>Eukaryota</taxon>
        <taxon>Fungi</taxon>
        <taxon>Dikarya</taxon>
        <taxon>Basidiomycota</taxon>
        <taxon>Agaricomycotina</taxon>
        <taxon>Agaricomycetes</taxon>
        <taxon>Agaricomycetidae</taxon>
        <taxon>Agaricales</taxon>
        <taxon>Agaricineae</taxon>
        <taxon>Strophariaceae</taxon>
        <taxon>Pholiota</taxon>
    </lineage>
</organism>
<evidence type="ECO:0000256" key="3">
    <source>
        <dbReference type="SAM" id="MobiDB-lite"/>
    </source>
</evidence>
<dbReference type="GO" id="GO:0016887">
    <property type="term" value="F:ATP hydrolysis activity"/>
    <property type="evidence" value="ECO:0007669"/>
    <property type="project" value="InterPro"/>
</dbReference>
<dbReference type="GO" id="GO:0140664">
    <property type="term" value="F:ATP-dependent DNA damage sensor activity"/>
    <property type="evidence" value="ECO:0007669"/>
    <property type="project" value="InterPro"/>
</dbReference>
<feature type="region of interest" description="Disordered" evidence="3">
    <location>
        <begin position="621"/>
        <end position="640"/>
    </location>
</feature>
<comment type="caution">
    <text evidence="6">The sequence shown here is derived from an EMBL/GenBank/DDBJ whole genome shotgun (WGS) entry which is preliminary data.</text>
</comment>
<dbReference type="SUPFAM" id="SSF118116">
    <property type="entry name" value="DNA mismatch repair protein MutL"/>
    <property type="match status" value="1"/>
</dbReference>
<feature type="domain" description="DNA mismatch repair protein S5" evidence="5">
    <location>
        <begin position="236"/>
        <end position="376"/>
    </location>
</feature>
<dbReference type="AlphaFoldDB" id="A0A9P5Z764"/>
<dbReference type="InterPro" id="IPR014790">
    <property type="entry name" value="MutL_C"/>
</dbReference>
<evidence type="ECO:0000259" key="4">
    <source>
        <dbReference type="SMART" id="SM00853"/>
    </source>
</evidence>
<dbReference type="InterPro" id="IPR042120">
    <property type="entry name" value="MutL_C_dimsub"/>
</dbReference>
<dbReference type="GO" id="GO:0061982">
    <property type="term" value="P:meiosis I cell cycle process"/>
    <property type="evidence" value="ECO:0007669"/>
    <property type="project" value="UniProtKB-ARBA"/>
</dbReference>
<dbReference type="InterPro" id="IPR036890">
    <property type="entry name" value="HATPase_C_sf"/>
</dbReference>
<comment type="similarity">
    <text evidence="1">Belongs to the DNA mismatch repair MutL/HexB family.</text>
</comment>
<name>A0A9P5Z764_9AGAR</name>
<dbReference type="SMART" id="SM00853">
    <property type="entry name" value="MutL_C"/>
    <property type="match status" value="1"/>
</dbReference>
<proteinExistence type="inferred from homology"/>
<dbReference type="InterPro" id="IPR014762">
    <property type="entry name" value="DNA_mismatch_repair_CS"/>
</dbReference>
<dbReference type="InterPro" id="IPR014721">
    <property type="entry name" value="Ribsml_uS5_D2-typ_fold_subgr"/>
</dbReference>
<dbReference type="InterPro" id="IPR038973">
    <property type="entry name" value="MutL/Mlh/Pms-like"/>
</dbReference>
<dbReference type="GO" id="GO:0032300">
    <property type="term" value="C:mismatch repair complex"/>
    <property type="evidence" value="ECO:0007669"/>
    <property type="project" value="InterPro"/>
</dbReference>
<reference evidence="6" key="1">
    <citation type="submission" date="2020-11" db="EMBL/GenBank/DDBJ databases">
        <authorList>
            <consortium name="DOE Joint Genome Institute"/>
            <person name="Ahrendt S."/>
            <person name="Riley R."/>
            <person name="Andreopoulos W."/>
            <person name="Labutti K."/>
            <person name="Pangilinan J."/>
            <person name="Ruiz-Duenas F.J."/>
            <person name="Barrasa J.M."/>
            <person name="Sanchez-Garcia M."/>
            <person name="Camarero S."/>
            <person name="Miyauchi S."/>
            <person name="Serrano A."/>
            <person name="Linde D."/>
            <person name="Babiker R."/>
            <person name="Drula E."/>
            <person name="Ayuso-Fernandez I."/>
            <person name="Pacheco R."/>
            <person name="Padilla G."/>
            <person name="Ferreira P."/>
            <person name="Barriuso J."/>
            <person name="Kellner H."/>
            <person name="Castanera R."/>
            <person name="Alfaro M."/>
            <person name="Ramirez L."/>
            <person name="Pisabarro A.G."/>
            <person name="Kuo A."/>
            <person name="Tritt A."/>
            <person name="Lipzen A."/>
            <person name="He G."/>
            <person name="Yan M."/>
            <person name="Ng V."/>
            <person name="Cullen D."/>
            <person name="Martin F."/>
            <person name="Rosso M.-N."/>
            <person name="Henrissat B."/>
            <person name="Hibbett D."/>
            <person name="Martinez A.T."/>
            <person name="Grigoriev I.V."/>
        </authorList>
    </citation>
    <scope>NUCLEOTIDE SEQUENCE</scope>
    <source>
        <strain evidence="6">CIRM-BRFM 674</strain>
    </source>
</reference>
<dbReference type="Pfam" id="PF01119">
    <property type="entry name" value="DNA_mis_repair"/>
    <property type="match status" value="1"/>
</dbReference>
<evidence type="ECO:0000256" key="2">
    <source>
        <dbReference type="ARBA" id="ARBA00022763"/>
    </source>
</evidence>
<evidence type="ECO:0000313" key="7">
    <source>
        <dbReference type="Proteomes" id="UP000807469"/>
    </source>
</evidence>
<dbReference type="SUPFAM" id="SSF55874">
    <property type="entry name" value="ATPase domain of HSP90 chaperone/DNA topoisomerase II/histidine kinase"/>
    <property type="match status" value="1"/>
</dbReference>
<dbReference type="GO" id="GO:0006298">
    <property type="term" value="P:mismatch repair"/>
    <property type="evidence" value="ECO:0007669"/>
    <property type="project" value="InterPro"/>
</dbReference>
<dbReference type="InterPro" id="IPR020568">
    <property type="entry name" value="Ribosomal_Su5_D2-typ_SF"/>
</dbReference>
<dbReference type="SMART" id="SM01340">
    <property type="entry name" value="DNA_mis_repair"/>
    <property type="match status" value="1"/>
</dbReference>